<dbReference type="EMBL" id="BK032863">
    <property type="protein sequence ID" value="DAF64578.1"/>
    <property type="molecule type" value="Genomic_DNA"/>
</dbReference>
<proteinExistence type="predicted"/>
<evidence type="ECO:0000313" key="1">
    <source>
        <dbReference type="EMBL" id="DAF64578.1"/>
    </source>
</evidence>
<protein>
    <submittedName>
        <fullName evidence="1">Tle cognate immunity protein 4 N-terminal domain</fullName>
    </submittedName>
</protein>
<sequence length="29" mass="3215">MRVSSYIFCFGRFLMLQGAANSISIGFTP</sequence>
<reference evidence="1" key="1">
    <citation type="journal article" date="2021" name="Proc. Natl. Acad. Sci. U.S.A.">
        <title>A Catalog of Tens of Thousands of Viruses from Human Metagenomes Reveals Hidden Associations with Chronic Diseases.</title>
        <authorList>
            <person name="Tisza M.J."/>
            <person name="Buck C.B."/>
        </authorList>
    </citation>
    <scope>NUCLEOTIDE SEQUENCE</scope>
    <source>
        <strain evidence="1">CtFH16</strain>
    </source>
</reference>
<accession>A0A8S5TN67</accession>
<name>A0A8S5TN67_9CAUD</name>
<organism evidence="1">
    <name type="scientific">Siphoviridae sp. ctFH16</name>
    <dbReference type="NCBI Taxonomy" id="2827817"/>
    <lineage>
        <taxon>Viruses</taxon>
        <taxon>Duplodnaviria</taxon>
        <taxon>Heunggongvirae</taxon>
        <taxon>Uroviricota</taxon>
        <taxon>Caudoviricetes</taxon>
    </lineage>
</organism>